<proteinExistence type="predicted"/>
<dbReference type="EMBL" id="KB207015">
    <property type="protein sequence ID" value="ELP86108.1"/>
    <property type="molecule type" value="Genomic_DNA"/>
</dbReference>
<evidence type="ECO:0000313" key="2">
    <source>
        <dbReference type="Proteomes" id="UP000014680"/>
    </source>
</evidence>
<sequence length="399" mass="45386">MKRSMNTEKRSNSPQFDDLTDLPDFLFDSTTPSYGKYALPASVVPFQVQQKKEPFDGYSSTFHPNYYNDDFINEPHEINEHCTKRECDGVKDEIKDDVDIAIKEELPPLTPADECEYTILDILQDDKNRNFRDTIWRFNKAVLEIKTKRAEIIKVDFHNLSESVVKLLENLFEFCIRSESSTTEAGLKDIADFLQGATAISDIPIFSAEQRTQIDDVIGKIAVLLPAPSRDDTIEGQKELREYLSANGINTTAILIQLCDPKDSVDFLKGVDALLTIFTVSKHTKANYSQMIKALNSMDSGDGTYFATPYFLLVKAFNNCVIKQHYKELVLVLSQAIRFDLFTPEQNKDVNEMLNVASNRAKSSPERLGKRCTLKHDPVAMSYGYVVEYLQHVNETKQN</sequence>
<dbReference type="OMA" id="FINEPHE"/>
<dbReference type="KEGG" id="eiv:EIN_327650"/>
<organism evidence="1 2">
    <name type="scientific">Entamoeba invadens IP1</name>
    <dbReference type="NCBI Taxonomy" id="370355"/>
    <lineage>
        <taxon>Eukaryota</taxon>
        <taxon>Amoebozoa</taxon>
        <taxon>Evosea</taxon>
        <taxon>Archamoebae</taxon>
        <taxon>Mastigamoebida</taxon>
        <taxon>Entamoebidae</taxon>
        <taxon>Entamoeba</taxon>
    </lineage>
</organism>
<dbReference type="RefSeq" id="XP_004185454.1">
    <property type="nucleotide sequence ID" value="XM_004185406.1"/>
</dbReference>
<accession>A0A0A1U0N2</accession>
<keyword evidence="2" id="KW-1185">Reference proteome</keyword>
<dbReference type="AlphaFoldDB" id="A0A0A1U0N2"/>
<gene>
    <name evidence="1" type="ORF">EIN_327650</name>
</gene>
<dbReference type="Proteomes" id="UP000014680">
    <property type="component" value="Unassembled WGS sequence"/>
</dbReference>
<dbReference type="GeneID" id="14885086"/>
<name>A0A0A1U0N2_ENTIV</name>
<reference evidence="1 2" key="1">
    <citation type="submission" date="2012-10" db="EMBL/GenBank/DDBJ databases">
        <authorList>
            <person name="Zafar N."/>
            <person name="Inman J."/>
            <person name="Hall N."/>
            <person name="Lorenzi H."/>
            <person name="Caler E."/>
        </authorList>
    </citation>
    <scope>NUCLEOTIDE SEQUENCE [LARGE SCALE GENOMIC DNA]</scope>
    <source>
        <strain evidence="1 2">IP1</strain>
    </source>
</reference>
<evidence type="ECO:0000313" key="1">
    <source>
        <dbReference type="EMBL" id="ELP86108.1"/>
    </source>
</evidence>
<dbReference type="OrthoDB" id="25883at2759"/>
<protein>
    <submittedName>
        <fullName evidence="1">Uncharacterized protein</fullName>
    </submittedName>
</protein>
<dbReference type="VEuPathDB" id="AmoebaDB:EIN_327650"/>